<dbReference type="SMART" id="SM00823">
    <property type="entry name" value="PKS_PP"/>
    <property type="match status" value="1"/>
</dbReference>
<feature type="domain" description="Carrier" evidence="8">
    <location>
        <begin position="1993"/>
        <end position="2067"/>
    </location>
</feature>
<proteinExistence type="predicted"/>
<keyword evidence="4" id="KW-0521">NADP</keyword>
<dbReference type="InterPro" id="IPR013154">
    <property type="entry name" value="ADH-like_N"/>
</dbReference>
<dbReference type="InterPro" id="IPR006162">
    <property type="entry name" value="Ppantetheine_attach_site"/>
</dbReference>
<dbReference type="GO" id="GO:0016491">
    <property type="term" value="F:oxidoreductase activity"/>
    <property type="evidence" value="ECO:0007669"/>
    <property type="project" value="InterPro"/>
</dbReference>
<feature type="active site" description="Proton acceptor; for dehydratase activity" evidence="7">
    <location>
        <position position="924"/>
    </location>
</feature>
<dbReference type="Gene3D" id="3.30.70.3290">
    <property type="match status" value="1"/>
</dbReference>
<dbReference type="SUPFAM" id="SSF53901">
    <property type="entry name" value="Thiolase-like"/>
    <property type="match status" value="1"/>
</dbReference>
<dbReference type="InterPro" id="IPR049900">
    <property type="entry name" value="PKS_mFAS_DH"/>
</dbReference>
<dbReference type="EMBL" id="SSOA01000006">
    <property type="protein sequence ID" value="THF49231.1"/>
    <property type="molecule type" value="Genomic_DNA"/>
</dbReference>
<dbReference type="InterPro" id="IPR013149">
    <property type="entry name" value="ADH-like_C"/>
</dbReference>
<dbReference type="Gene3D" id="3.10.129.110">
    <property type="entry name" value="Polyketide synthase dehydratase"/>
    <property type="match status" value="1"/>
</dbReference>
<dbReference type="PANTHER" id="PTHR43775:SF37">
    <property type="entry name" value="SI:DKEY-61P9.11"/>
    <property type="match status" value="1"/>
</dbReference>
<evidence type="ECO:0000256" key="6">
    <source>
        <dbReference type="ARBA" id="ARBA00023315"/>
    </source>
</evidence>
<dbReference type="InterPro" id="IPR014043">
    <property type="entry name" value="Acyl_transferase_dom"/>
</dbReference>
<feature type="active site" description="Proton donor; for dehydratase activity" evidence="7">
    <location>
        <position position="1088"/>
    </location>
</feature>
<dbReference type="GO" id="GO:0005737">
    <property type="term" value="C:cytoplasm"/>
    <property type="evidence" value="ECO:0007669"/>
    <property type="project" value="TreeGrafter"/>
</dbReference>
<feature type="domain" description="PKS/mFAS DH" evidence="10">
    <location>
        <begin position="890"/>
        <end position="1170"/>
    </location>
</feature>
<keyword evidence="3" id="KW-0808">Transferase</keyword>
<dbReference type="SMART" id="SM00826">
    <property type="entry name" value="PKS_DH"/>
    <property type="match status" value="1"/>
</dbReference>
<dbReference type="SMART" id="SM00827">
    <property type="entry name" value="PKS_AT"/>
    <property type="match status" value="1"/>
</dbReference>
<dbReference type="Pfam" id="PF00698">
    <property type="entry name" value="Acyl_transf_1"/>
    <property type="match status" value="1"/>
</dbReference>
<dbReference type="InterPro" id="IPR032821">
    <property type="entry name" value="PKS_assoc"/>
</dbReference>
<dbReference type="SMART" id="SM00825">
    <property type="entry name" value="PKS_KS"/>
    <property type="match status" value="1"/>
</dbReference>
<evidence type="ECO:0000313" key="12">
    <source>
        <dbReference type="Proteomes" id="UP000310754"/>
    </source>
</evidence>
<dbReference type="GO" id="GO:0004312">
    <property type="term" value="F:fatty acid synthase activity"/>
    <property type="evidence" value="ECO:0007669"/>
    <property type="project" value="TreeGrafter"/>
</dbReference>
<feature type="region of interest" description="C-terminal hotdog fold" evidence="7">
    <location>
        <begin position="1027"/>
        <end position="1170"/>
    </location>
</feature>
<dbReference type="InterPro" id="IPR042104">
    <property type="entry name" value="PKS_dehydratase_sf"/>
</dbReference>
<feature type="domain" description="Ketosynthase family 3 (KS3)" evidence="9">
    <location>
        <begin position="15"/>
        <end position="435"/>
    </location>
</feature>
<sequence>MKQSASSSNNARQVQPRLAVVGMSGRFPGAPSMDDLWQLMLQRRDAIRPVPAEKWDANQQLDPQKSVQAVGGFLEGVDQFDPTFFGISPREAEDMDPQQRLMLEASWTALEDGGQRPEVLAGKRIGVYVGASWHDYEILRKENGAPTTQHSIVGNALDVVSARVSYFYGFKGPSLTVETGCSSGMVALHIAAQALASGEIEGALVGGVNLVMAPDVSIGLTHFGGLSAVGRCQAFSASADGFVRGEGIVAFYLKRLDDAVADGDRIHAVIVASAVNNDGGGDSLVTPSPAGQEDLLSTIYSKAGIPLEDVLYIEAHGTGTAVGDPIEAGAIGRVLGRKRAEKGLEPIILGSVKTNIGHLEAAAGLAGLSKAIMAVEKRQVPANLHSDVLNPSIDFAALGLKVAKEPTPLPADKPFYVGVNSFGWGGTNAHIVLTQAPERKVEAAQTTDAPVLLALSGHSEAALKERARQLMDVLASGQQDLRDIAGTLAWRRGHLMRRVALVGNDAATLAADLEQWLATNDEAEFTVNGTARKSGKVAFVFPGQGSQWADMGVHLLKESPAFASTMEHCAAALKPLVDWDLIEVISGAAGTDWLDRVDIVQPVLWAMMVSLAALWREAGIVPDVVVGHSQGEVAAATVAGILSFEDAARVVSKRSSIIRGKAGRGLMLAVDLDLAGARAALEGFEDQISIAVSNGPRSTVLSGDAEAVMTLKELLDAEETFNRLIKVDYASHSHHMDEFKEELHAALTDIQPMAGDIRLVSTVDIRDMQGAELDATYWVRNLREPVMFADVMTGLFAEGVTHVIEVAPHKGLAPAIEQLAADQPDPPIALSTMLRDMGSLKDVVLFHARAYAAGLSPFGLLPKADVALPAYPWQRSRYWIGAPRRKGSGRSGLEVELLPSSKEPDAWEGVLEIGVEDNPWLVDHKVHEAVVFPGAGMMALALAAARARTGVMPAQLSAVKFMGDLTIADEPVRASLTVQDTITDGGTVTLRSLPRGSSTWTDNATARFHNRLSPTETRPFPEYLLGAEALSIEDFYSKTAARGIHYGPAFQGIRQLFQNEADVLAEIALPKVARASARPHGLHPALWDAALQSALALFPGDATVVPVAVAKVAFFTDPQEPVTEVYAHATVRNTDSDTQHYDIFLYNGDKSILASMEGIALHVLDQRHDDGEEAGRSFRLSFVPAPRQKQASPASWIIYGRDEDGADALADALTHAGGKALRVQSGPLPDKTDAAGVVYMAPCARSGIEAQKRGLFELSQLVKAAGSLPSLPQLAIVTANARTVEGDSLADAGAGLYWGFLRVLRREHPELQGIVLDIDPSAPSWADESAAELLSQTGEDQVVLRQEKRWVGRLSQTKPQEEPASTAWKTPAQPFRLVSARPGFWDGLEYRPLARTAPGKGEVEVAVKAAALNFIDVMKAMGTYPGLDEKSSRLGGECAGEVVALGEGVTEFAVGDRVVACTFGSFASHVTVDVRHARRIPAHVSDADAAALPLVMATAWYGLIDLADLEAGETVLIHSATGGLGLAAIQIARMRGAQVIATAGSEDKRQILRDMGIDHVFDSRSLDWVDAVKSVTEGRGVDVVLNSLTGAAIPLGLESLAEDGRFIEVGKKDIYGGRSINLGVFKGRISISAVDLAGLMERRPKRFARLMHDVWQAVDAGKLSVLPVMTYSFADAAEALRTMAKGNHVGKFVLTTPESVAHVAPEPLRAGRYRSDATYVLSGGLGALGLSLASHLVEHGAGAIALLGRSAPTIDASSAIEALRAKGADVRSFAVDVGDAVGLESVLHSIRTDMKPIRGVVHAAGLLDDALIVNLTPEQVERVLRPKVDGAIHLDRLTRTDPLDLFVLFSSAASLFGNAGQAVYASGNAFLDTLAEVRRLEGLPALAVQWGPFAEIGLAAKDDIRGARLEERGMGSFTAQEGWNALTRYLLEGEVQVGYVPLNLRQWFEAYPDTAAQSSWQLLLEASKSGGQATTGQDFKLHLEAAPEGERLSLAEDKVRELAGRVLRLDPASFDSDVPFKSLGLDSLMGLELRNRLEASFGLKLSPTLLWTYGNTKALSTVLCQRVFAEAA</sequence>
<dbReference type="InterPro" id="IPR011032">
    <property type="entry name" value="GroES-like_sf"/>
</dbReference>
<dbReference type="InterPro" id="IPR049551">
    <property type="entry name" value="PKS_DH_C"/>
</dbReference>
<dbReference type="CDD" id="cd05195">
    <property type="entry name" value="enoyl_red"/>
    <property type="match status" value="1"/>
</dbReference>
<dbReference type="InterPro" id="IPR014031">
    <property type="entry name" value="Ketoacyl_synth_C"/>
</dbReference>
<dbReference type="InterPro" id="IPR016035">
    <property type="entry name" value="Acyl_Trfase/lysoPLipase"/>
</dbReference>
<evidence type="ECO:0000259" key="9">
    <source>
        <dbReference type="PROSITE" id="PS52004"/>
    </source>
</evidence>
<evidence type="ECO:0000256" key="3">
    <source>
        <dbReference type="ARBA" id="ARBA00022679"/>
    </source>
</evidence>
<dbReference type="Pfam" id="PF08240">
    <property type="entry name" value="ADH_N"/>
    <property type="match status" value="1"/>
</dbReference>
<dbReference type="GO" id="GO:0004315">
    <property type="term" value="F:3-oxoacyl-[acyl-carrier-protein] synthase activity"/>
    <property type="evidence" value="ECO:0007669"/>
    <property type="project" value="InterPro"/>
</dbReference>
<dbReference type="Pfam" id="PF00550">
    <property type="entry name" value="PP-binding"/>
    <property type="match status" value="1"/>
</dbReference>
<dbReference type="Gene3D" id="1.10.1200.10">
    <property type="entry name" value="ACP-like"/>
    <property type="match status" value="1"/>
</dbReference>
<dbReference type="PROSITE" id="PS50075">
    <property type="entry name" value="CARRIER"/>
    <property type="match status" value="1"/>
</dbReference>
<dbReference type="FunFam" id="3.40.366.10:FF:000002">
    <property type="entry name" value="Probable polyketide synthase 2"/>
    <property type="match status" value="1"/>
</dbReference>
<dbReference type="InterPro" id="IPR049552">
    <property type="entry name" value="PKS_DH_N"/>
</dbReference>
<dbReference type="InterPro" id="IPR036736">
    <property type="entry name" value="ACP-like_sf"/>
</dbReference>
<organism evidence="11 12">
    <name type="scientific">Allorhizobium terrae</name>
    <dbReference type="NCBI Taxonomy" id="1848972"/>
    <lineage>
        <taxon>Bacteria</taxon>
        <taxon>Pseudomonadati</taxon>
        <taxon>Pseudomonadota</taxon>
        <taxon>Alphaproteobacteria</taxon>
        <taxon>Hyphomicrobiales</taxon>
        <taxon>Rhizobiaceae</taxon>
        <taxon>Rhizobium/Agrobacterium group</taxon>
        <taxon>Allorhizobium</taxon>
    </lineage>
</organism>
<dbReference type="Pfam" id="PF16197">
    <property type="entry name" value="KAsynt_C_assoc"/>
    <property type="match status" value="1"/>
</dbReference>
<dbReference type="RefSeq" id="WP_190236214.1">
    <property type="nucleotide sequence ID" value="NZ_SSOA01000006.1"/>
</dbReference>
<dbReference type="Gene3D" id="3.40.50.720">
    <property type="entry name" value="NAD(P)-binding Rossmann-like Domain"/>
    <property type="match status" value="3"/>
</dbReference>
<keyword evidence="2" id="KW-0597">Phosphoprotein</keyword>
<dbReference type="Gene3D" id="3.90.180.10">
    <property type="entry name" value="Medium-chain alcohol dehydrogenases, catalytic domain"/>
    <property type="match status" value="1"/>
</dbReference>
<dbReference type="SUPFAM" id="SSF55048">
    <property type="entry name" value="Probable ACP-binding domain of malonyl-CoA ACP transacylase"/>
    <property type="match status" value="1"/>
</dbReference>
<dbReference type="InterPro" id="IPR036291">
    <property type="entry name" value="NAD(P)-bd_dom_sf"/>
</dbReference>
<dbReference type="Gene3D" id="3.40.366.10">
    <property type="entry name" value="Malonyl-Coenzyme A Acyl Carrier Protein, domain 2"/>
    <property type="match status" value="1"/>
</dbReference>
<dbReference type="SUPFAM" id="SSF47336">
    <property type="entry name" value="ACP-like"/>
    <property type="match status" value="1"/>
</dbReference>
<keyword evidence="1" id="KW-0596">Phosphopantetheine</keyword>
<dbReference type="Pfam" id="PF00109">
    <property type="entry name" value="ketoacyl-synt"/>
    <property type="match status" value="1"/>
</dbReference>
<evidence type="ECO:0000313" key="11">
    <source>
        <dbReference type="EMBL" id="THF49231.1"/>
    </source>
</evidence>
<dbReference type="SMART" id="SM01294">
    <property type="entry name" value="PKS_PP_betabranch"/>
    <property type="match status" value="1"/>
</dbReference>
<dbReference type="InterPro" id="IPR001227">
    <property type="entry name" value="Ac_transferase_dom_sf"/>
</dbReference>
<dbReference type="PANTHER" id="PTHR43775">
    <property type="entry name" value="FATTY ACID SYNTHASE"/>
    <property type="match status" value="1"/>
</dbReference>
<dbReference type="GO" id="GO:0031177">
    <property type="term" value="F:phosphopantetheine binding"/>
    <property type="evidence" value="ECO:0007669"/>
    <property type="project" value="InterPro"/>
</dbReference>
<dbReference type="InterPro" id="IPR020806">
    <property type="entry name" value="PKS_PP-bd"/>
</dbReference>
<dbReference type="GO" id="GO:0006633">
    <property type="term" value="P:fatty acid biosynthetic process"/>
    <property type="evidence" value="ECO:0007669"/>
    <property type="project" value="InterPro"/>
</dbReference>
<dbReference type="GO" id="GO:0005886">
    <property type="term" value="C:plasma membrane"/>
    <property type="evidence" value="ECO:0007669"/>
    <property type="project" value="TreeGrafter"/>
</dbReference>
<dbReference type="Gene3D" id="3.40.47.10">
    <property type="match status" value="1"/>
</dbReference>
<dbReference type="PROSITE" id="PS00606">
    <property type="entry name" value="KS3_1"/>
    <property type="match status" value="1"/>
</dbReference>
<dbReference type="InterPro" id="IPR057326">
    <property type="entry name" value="KR_dom"/>
</dbReference>
<dbReference type="InterPro" id="IPR020843">
    <property type="entry name" value="ER"/>
</dbReference>
<dbReference type="InterPro" id="IPR018201">
    <property type="entry name" value="Ketoacyl_synth_AS"/>
</dbReference>
<reference evidence="11 12" key="1">
    <citation type="submission" date="2019-04" db="EMBL/GenBank/DDBJ databases">
        <title>Rhizobium terrae sp. nov., isolated from a paddy soil.</title>
        <authorList>
            <person name="Lin S.-Y."/>
            <person name="Hameed A."/>
            <person name="Huang H.-I."/>
            <person name="Young C.-C."/>
        </authorList>
    </citation>
    <scope>NUCLEOTIDE SEQUENCE [LARGE SCALE GENOMIC DNA]</scope>
    <source>
        <strain evidence="11 12">CC-HIH110</strain>
    </source>
</reference>
<protein>
    <submittedName>
        <fullName evidence="11">SDR family NAD(P)-dependent oxidoreductase</fullName>
    </submittedName>
</protein>
<dbReference type="Proteomes" id="UP000310754">
    <property type="component" value="Unassembled WGS sequence"/>
</dbReference>
<dbReference type="Pfam" id="PF21089">
    <property type="entry name" value="PKS_DH_N"/>
    <property type="match status" value="1"/>
</dbReference>
<feature type="region of interest" description="N-terminal hotdog fold" evidence="7">
    <location>
        <begin position="890"/>
        <end position="1015"/>
    </location>
</feature>
<evidence type="ECO:0000256" key="7">
    <source>
        <dbReference type="PROSITE-ProRule" id="PRU01363"/>
    </source>
</evidence>
<dbReference type="InterPro" id="IPR016036">
    <property type="entry name" value="Malonyl_transacylase_ACP-bd"/>
</dbReference>
<dbReference type="InterPro" id="IPR009081">
    <property type="entry name" value="PP-bd_ACP"/>
</dbReference>
<evidence type="ECO:0000256" key="5">
    <source>
        <dbReference type="ARBA" id="ARBA00023268"/>
    </source>
</evidence>
<keyword evidence="6" id="KW-0012">Acyltransferase</keyword>
<dbReference type="SUPFAM" id="SSF50129">
    <property type="entry name" value="GroES-like"/>
    <property type="match status" value="1"/>
</dbReference>
<dbReference type="Pfam" id="PF00107">
    <property type="entry name" value="ADH_zinc_N"/>
    <property type="match status" value="1"/>
</dbReference>
<evidence type="ECO:0000256" key="4">
    <source>
        <dbReference type="ARBA" id="ARBA00022857"/>
    </source>
</evidence>
<dbReference type="InterPro" id="IPR020807">
    <property type="entry name" value="PKS_DH"/>
</dbReference>
<dbReference type="InterPro" id="IPR020841">
    <property type="entry name" value="PKS_Beta-ketoAc_synthase_dom"/>
</dbReference>
<keyword evidence="12" id="KW-1185">Reference proteome</keyword>
<dbReference type="Pfam" id="PF02801">
    <property type="entry name" value="Ketoacyl-synt_C"/>
    <property type="match status" value="1"/>
</dbReference>
<dbReference type="PROSITE" id="PS52019">
    <property type="entry name" value="PKS_MFAS_DH"/>
    <property type="match status" value="1"/>
</dbReference>
<dbReference type="PROSITE" id="PS00012">
    <property type="entry name" value="PHOSPHOPANTETHEINE"/>
    <property type="match status" value="1"/>
</dbReference>
<evidence type="ECO:0000256" key="1">
    <source>
        <dbReference type="ARBA" id="ARBA00022450"/>
    </source>
</evidence>
<dbReference type="SUPFAM" id="SSF52151">
    <property type="entry name" value="FabD/lysophospholipase-like"/>
    <property type="match status" value="1"/>
</dbReference>
<dbReference type="PROSITE" id="PS52004">
    <property type="entry name" value="KS3_2"/>
    <property type="match status" value="1"/>
</dbReference>
<dbReference type="CDD" id="cd00833">
    <property type="entry name" value="PKS"/>
    <property type="match status" value="1"/>
</dbReference>
<gene>
    <name evidence="11" type="ORF">E6C51_12640</name>
</gene>
<dbReference type="Pfam" id="PF08659">
    <property type="entry name" value="KR"/>
    <property type="match status" value="1"/>
</dbReference>
<dbReference type="InterPro" id="IPR013968">
    <property type="entry name" value="PKS_KR"/>
</dbReference>
<evidence type="ECO:0000259" key="10">
    <source>
        <dbReference type="PROSITE" id="PS52019"/>
    </source>
</evidence>
<keyword evidence="5" id="KW-0511">Multifunctional enzyme</keyword>
<dbReference type="SMART" id="SM00822">
    <property type="entry name" value="PKS_KR"/>
    <property type="match status" value="1"/>
</dbReference>
<comment type="caution">
    <text evidence="11">The sequence shown here is derived from an EMBL/GenBank/DDBJ whole genome shotgun (WGS) entry which is preliminary data.</text>
</comment>
<dbReference type="InterPro" id="IPR050091">
    <property type="entry name" value="PKS_NRPS_Biosynth_Enz"/>
</dbReference>
<dbReference type="InterPro" id="IPR014030">
    <property type="entry name" value="Ketoacyl_synth_N"/>
</dbReference>
<dbReference type="GO" id="GO:0071770">
    <property type="term" value="P:DIM/DIP cell wall layer assembly"/>
    <property type="evidence" value="ECO:0007669"/>
    <property type="project" value="TreeGrafter"/>
</dbReference>
<dbReference type="SMART" id="SM00829">
    <property type="entry name" value="PKS_ER"/>
    <property type="match status" value="1"/>
</dbReference>
<dbReference type="FunFam" id="3.40.50.720:FF:000209">
    <property type="entry name" value="Polyketide synthase Pks12"/>
    <property type="match status" value="1"/>
</dbReference>
<name>A0A4S3ZUI2_9HYPH</name>
<dbReference type="InterPro" id="IPR016039">
    <property type="entry name" value="Thiolase-like"/>
</dbReference>
<dbReference type="SUPFAM" id="SSF51735">
    <property type="entry name" value="NAD(P)-binding Rossmann-fold domains"/>
    <property type="match status" value="3"/>
</dbReference>
<evidence type="ECO:0000256" key="2">
    <source>
        <dbReference type="ARBA" id="ARBA00022553"/>
    </source>
</evidence>
<accession>A0A4S3ZUI2</accession>
<dbReference type="Pfam" id="PF14765">
    <property type="entry name" value="PS-DH"/>
    <property type="match status" value="1"/>
</dbReference>
<evidence type="ECO:0000259" key="8">
    <source>
        <dbReference type="PROSITE" id="PS50075"/>
    </source>
</evidence>